<evidence type="ECO:0000256" key="4">
    <source>
        <dbReference type="ARBA" id="ARBA00022679"/>
    </source>
</evidence>
<feature type="transmembrane region" description="Helical" evidence="11">
    <location>
        <begin position="66"/>
        <end position="94"/>
    </location>
</feature>
<feature type="domain" description="Histidine kinase/HSP90-like ATPase" evidence="13">
    <location>
        <begin position="364"/>
        <end position="438"/>
    </location>
</feature>
<feature type="region of interest" description="Disordered" evidence="10">
    <location>
        <begin position="253"/>
        <end position="327"/>
    </location>
</feature>
<evidence type="ECO:0000256" key="2">
    <source>
        <dbReference type="ARBA" id="ARBA00012438"/>
    </source>
</evidence>
<dbReference type="GO" id="GO:0005524">
    <property type="term" value="F:ATP binding"/>
    <property type="evidence" value="ECO:0007669"/>
    <property type="project" value="UniProtKB-KW"/>
</dbReference>
<dbReference type="AlphaFoldDB" id="A0A3S4SN72"/>
<evidence type="ECO:0000259" key="12">
    <source>
        <dbReference type="Pfam" id="PF07730"/>
    </source>
</evidence>
<dbReference type="RefSeq" id="WP_161512756.1">
    <property type="nucleotide sequence ID" value="NZ_LR134350.1"/>
</dbReference>
<dbReference type="InterPro" id="IPR003594">
    <property type="entry name" value="HATPase_dom"/>
</dbReference>
<organism evidence="14 15">
    <name type="scientific">Actinomyces howellii</name>
    <dbReference type="NCBI Taxonomy" id="52771"/>
    <lineage>
        <taxon>Bacteria</taxon>
        <taxon>Bacillati</taxon>
        <taxon>Actinomycetota</taxon>
        <taxon>Actinomycetes</taxon>
        <taxon>Actinomycetales</taxon>
        <taxon>Actinomycetaceae</taxon>
        <taxon>Actinomyces</taxon>
    </lineage>
</organism>
<feature type="domain" description="Signal transduction histidine kinase subgroup 3 dimerisation and phosphoacceptor" evidence="12">
    <location>
        <begin position="190"/>
        <end position="255"/>
    </location>
</feature>
<feature type="compositionally biased region" description="Low complexity" evidence="10">
    <location>
        <begin position="260"/>
        <end position="274"/>
    </location>
</feature>
<keyword evidence="8" id="KW-0902">Two-component regulatory system</keyword>
<keyword evidence="4 14" id="KW-0808">Transferase</keyword>
<sequence>MRALPLPSGLDVLTAVLLAVVASFSAPQAASWLPDPAATPVWVVLVVVACLAVLGRSRAPLSSVLVLGVVLAVHLLAFAQPSVLMLALAALAAWTSQSRLSSPWRWLVLAALYLGALPALTRVVVWIEPVYRTPVQVLIVLLTAWTLLTTAALAGAARRRARERVEQAIERAEMLQAQQDAERRLAVSVERTRIAREVHDLLGHSLAVIGMQAAGAQAVLRTDPRAAEEALAVIGGTARRSIEEVRALIDVLREDGPRDTGTGRAGVPGRAGAPEQTSAPEQTAGPGQGPSAGAAEQTAGPGRGPAAGAALPAPGPTAPDPARPGLDELPALVSTFREAGMEVDLDLEVSTTVPQGTGSVLHDVVREALTNVARHAPGSPVRVEARASRSRLEVDVSNAVPSTTAEAGTAAPACDPPSAEQPRRGYGLEAMRSRVDAVGGRLSAGPSQDRPGWQVVAVLPVGASS</sequence>
<keyword evidence="9" id="KW-0175">Coiled coil</keyword>
<protein>
    <recommendedName>
        <fullName evidence="2">histidine kinase</fullName>
        <ecNumber evidence="2">2.7.13.3</ecNumber>
    </recommendedName>
</protein>
<evidence type="ECO:0000259" key="13">
    <source>
        <dbReference type="Pfam" id="PF13581"/>
    </source>
</evidence>
<comment type="catalytic activity">
    <reaction evidence="1">
        <text>ATP + protein L-histidine = ADP + protein N-phospho-L-histidine.</text>
        <dbReference type="EC" id="2.7.13.3"/>
    </reaction>
</comment>
<keyword evidence="15" id="KW-1185">Reference proteome</keyword>
<dbReference type="EC" id="2.7.13.3" evidence="2"/>
<keyword evidence="6 14" id="KW-0418">Kinase</keyword>
<feature type="coiled-coil region" evidence="9">
    <location>
        <begin position="158"/>
        <end position="185"/>
    </location>
</feature>
<evidence type="ECO:0000313" key="15">
    <source>
        <dbReference type="Proteomes" id="UP000266895"/>
    </source>
</evidence>
<evidence type="ECO:0000256" key="6">
    <source>
        <dbReference type="ARBA" id="ARBA00022777"/>
    </source>
</evidence>
<dbReference type="PANTHER" id="PTHR24421:SF10">
    <property type="entry name" value="NITRATE_NITRITE SENSOR PROTEIN NARQ"/>
    <property type="match status" value="1"/>
</dbReference>
<dbReference type="SUPFAM" id="SSF55874">
    <property type="entry name" value="ATPase domain of HSP90 chaperone/DNA topoisomerase II/histidine kinase"/>
    <property type="match status" value="1"/>
</dbReference>
<evidence type="ECO:0000256" key="8">
    <source>
        <dbReference type="ARBA" id="ARBA00023012"/>
    </source>
</evidence>
<feature type="transmembrane region" description="Helical" evidence="11">
    <location>
        <begin position="37"/>
        <end position="54"/>
    </location>
</feature>
<evidence type="ECO:0000256" key="10">
    <source>
        <dbReference type="SAM" id="MobiDB-lite"/>
    </source>
</evidence>
<feature type="transmembrane region" description="Helical" evidence="11">
    <location>
        <begin position="137"/>
        <end position="157"/>
    </location>
</feature>
<dbReference type="PANTHER" id="PTHR24421">
    <property type="entry name" value="NITRATE/NITRITE SENSOR PROTEIN NARX-RELATED"/>
    <property type="match status" value="1"/>
</dbReference>
<feature type="transmembrane region" description="Helical" evidence="11">
    <location>
        <begin position="106"/>
        <end position="125"/>
    </location>
</feature>
<dbReference type="GO" id="GO:0016020">
    <property type="term" value="C:membrane"/>
    <property type="evidence" value="ECO:0007669"/>
    <property type="project" value="InterPro"/>
</dbReference>
<reference evidence="14 15" key="1">
    <citation type="submission" date="2018-12" db="EMBL/GenBank/DDBJ databases">
        <authorList>
            <consortium name="Pathogen Informatics"/>
        </authorList>
    </citation>
    <scope>NUCLEOTIDE SEQUENCE [LARGE SCALE GENOMIC DNA]</scope>
    <source>
        <strain evidence="14 15">NCTC11636</strain>
    </source>
</reference>
<dbReference type="GO" id="GO:0000155">
    <property type="term" value="F:phosphorelay sensor kinase activity"/>
    <property type="evidence" value="ECO:0007669"/>
    <property type="project" value="InterPro"/>
</dbReference>
<feature type="compositionally biased region" description="Pro residues" evidence="10">
    <location>
        <begin position="313"/>
        <end position="322"/>
    </location>
</feature>
<accession>A0A3S4SN72</accession>
<dbReference type="Gene3D" id="3.30.565.10">
    <property type="entry name" value="Histidine kinase-like ATPase, C-terminal domain"/>
    <property type="match status" value="1"/>
</dbReference>
<evidence type="ECO:0000256" key="1">
    <source>
        <dbReference type="ARBA" id="ARBA00000085"/>
    </source>
</evidence>
<evidence type="ECO:0000313" key="14">
    <source>
        <dbReference type="EMBL" id="VEG28447.1"/>
    </source>
</evidence>
<dbReference type="InterPro" id="IPR011712">
    <property type="entry name" value="Sig_transdc_His_kin_sub3_dim/P"/>
</dbReference>
<dbReference type="Pfam" id="PF07730">
    <property type="entry name" value="HisKA_3"/>
    <property type="match status" value="1"/>
</dbReference>
<dbReference type="InterPro" id="IPR036890">
    <property type="entry name" value="HATPase_C_sf"/>
</dbReference>
<keyword evidence="7" id="KW-0067">ATP-binding</keyword>
<keyword evidence="11" id="KW-0472">Membrane</keyword>
<dbReference type="Proteomes" id="UP000266895">
    <property type="component" value="Chromosome"/>
</dbReference>
<dbReference type="CDD" id="cd16917">
    <property type="entry name" value="HATPase_UhpB-NarQ-NarX-like"/>
    <property type="match status" value="1"/>
</dbReference>
<gene>
    <name evidence="14" type="primary">desK_5</name>
    <name evidence="14" type="ORF">NCTC11636_01542</name>
</gene>
<dbReference type="EMBL" id="LR134350">
    <property type="protein sequence ID" value="VEG28447.1"/>
    <property type="molecule type" value="Genomic_DNA"/>
</dbReference>
<evidence type="ECO:0000256" key="5">
    <source>
        <dbReference type="ARBA" id="ARBA00022741"/>
    </source>
</evidence>
<name>A0A3S4SN72_9ACTO</name>
<keyword evidence="5" id="KW-0547">Nucleotide-binding</keyword>
<evidence type="ECO:0000256" key="9">
    <source>
        <dbReference type="SAM" id="Coils"/>
    </source>
</evidence>
<keyword evidence="3" id="KW-0597">Phosphoprotein</keyword>
<dbReference type="Gene3D" id="1.20.5.1930">
    <property type="match status" value="1"/>
</dbReference>
<keyword evidence="11" id="KW-1133">Transmembrane helix</keyword>
<evidence type="ECO:0000256" key="3">
    <source>
        <dbReference type="ARBA" id="ARBA00022553"/>
    </source>
</evidence>
<dbReference type="Pfam" id="PF13581">
    <property type="entry name" value="HATPase_c_2"/>
    <property type="match status" value="1"/>
</dbReference>
<dbReference type="KEGG" id="ahw:NCTC11636_01542"/>
<proteinExistence type="predicted"/>
<dbReference type="GO" id="GO:0046983">
    <property type="term" value="F:protein dimerization activity"/>
    <property type="evidence" value="ECO:0007669"/>
    <property type="project" value="InterPro"/>
</dbReference>
<evidence type="ECO:0000256" key="7">
    <source>
        <dbReference type="ARBA" id="ARBA00022840"/>
    </source>
</evidence>
<keyword evidence="11" id="KW-0812">Transmembrane</keyword>
<dbReference type="InterPro" id="IPR050482">
    <property type="entry name" value="Sensor_HK_TwoCompSys"/>
</dbReference>
<evidence type="ECO:0000256" key="11">
    <source>
        <dbReference type="SAM" id="Phobius"/>
    </source>
</evidence>
<feature type="region of interest" description="Disordered" evidence="10">
    <location>
        <begin position="399"/>
        <end position="426"/>
    </location>
</feature>